<dbReference type="PANTHER" id="PTHR43757">
    <property type="entry name" value="AMINOMETHYLTRANSFERASE"/>
    <property type="match status" value="1"/>
</dbReference>
<evidence type="ECO:0000259" key="3">
    <source>
        <dbReference type="Pfam" id="PF01266"/>
    </source>
</evidence>
<sequence length="816" mass="89717">MSNRTPTQAEVVIIGGGIVGCSIAYHLTKLGITDVVLLERRHLTCGTTWHAAGLIGQLRNSRQMTELAKYTSDLLYELERETGQATGFKQNGSIGLALNESRFEELKRGASMAKNFGLDVQVVGPSDIKNLWPMLNLDSVVGGVFLPKDGQANPTDITQAFAKGARMRGAKIVENLKVEKLLVENGRAVGVETEEGFIKAKTVVLAAGMWSRGLAAAVGVSIPLHAAEHFYIVTEAVAGLPNNLPVLRVPDECAYYKEDAGKLLLGAFEPVAKPWGMSGIPEDFCFDALPDDFDHFEPILMNAANRVPALESTGIKTFFNGPESFTPDDRYLLGETAEVKDLFVACGFNSIGIQSSGGAGKALAEWIRDRRPPMDLSDVDVRRMHPFQGTKKYLHDRTTETLGLLYAMHWPFRQFDTARGARRSPLHDRLVAAGAVMGEISGWERANWYAEPGSTAKYEYDWGPQNWFKNSAAECLAVRDAVGLFDQTSFAKFLVQGPDATKALNWISVSEVDVPLGKMAYTQWLNPQGGMEADLTITRIATNSYMVVTAGATQTRDFSWLQRNIPENLRCVATDISSSLAVFGVMGPNSRALLEKVSGEDLSNDAFPFATSREIQIGYARVRASRITFVGELGWEIYIPVEFALHVYEELVREGEAFGLKLAGYHAMNSCRTEKGYRHWGHDLTIEDNPLEAGLGFCVGWEKEGGFIGLDVLREVKNAGPLTRRMVQFQLEDPSKLLYHEEPIWCNGRIVGSITSGMYGHRVGGSLGMGYVNNADGVTADWLASSKFEIEVAWQKVPAKASLAPFYDPKNVRIKS</sequence>
<dbReference type="Gene3D" id="3.50.50.60">
    <property type="entry name" value="FAD/NAD(P)-binding domain"/>
    <property type="match status" value="1"/>
</dbReference>
<evidence type="ECO:0000313" key="8">
    <source>
        <dbReference type="Proteomes" id="UP001302652"/>
    </source>
</evidence>
<evidence type="ECO:0000259" key="4">
    <source>
        <dbReference type="Pfam" id="PF01571"/>
    </source>
</evidence>
<dbReference type="InterPro" id="IPR029043">
    <property type="entry name" value="GcvT/YgfZ_C"/>
</dbReference>
<keyword evidence="8" id="KW-1185">Reference proteome</keyword>
<dbReference type="Pfam" id="PF01266">
    <property type="entry name" value="DAO"/>
    <property type="match status" value="1"/>
</dbReference>
<accession>A0ABZ0EIB4</accession>
<dbReference type="PROSITE" id="PS51257">
    <property type="entry name" value="PROKAR_LIPOPROTEIN"/>
    <property type="match status" value="1"/>
</dbReference>
<dbReference type="InterPro" id="IPR036188">
    <property type="entry name" value="FAD/NAD-bd_sf"/>
</dbReference>
<proteinExistence type="inferred from homology"/>
<dbReference type="Gene3D" id="2.40.30.110">
    <property type="entry name" value="Aminomethyltransferase beta-barrel domains"/>
    <property type="match status" value="1"/>
</dbReference>
<dbReference type="Pfam" id="PF01571">
    <property type="entry name" value="GCV_T"/>
    <property type="match status" value="1"/>
</dbReference>
<dbReference type="Pfam" id="PF08669">
    <property type="entry name" value="GCV_T_C"/>
    <property type="match status" value="1"/>
</dbReference>
<evidence type="ECO:0000259" key="5">
    <source>
        <dbReference type="Pfam" id="PF08669"/>
    </source>
</evidence>
<feature type="domain" description="Aminomethyltransferase C-terminal" evidence="5">
    <location>
        <begin position="724"/>
        <end position="808"/>
    </location>
</feature>
<evidence type="ECO:0000256" key="2">
    <source>
        <dbReference type="ARBA" id="ARBA00023002"/>
    </source>
</evidence>
<reference evidence="7 8" key="1">
    <citation type="submission" date="2023-10" db="EMBL/GenBank/DDBJ databases">
        <title>Surface-active antibiotics is a multifunctional adaptation for post-fire microbes.</title>
        <authorList>
            <person name="Liu M.D."/>
            <person name="Du Y."/>
            <person name="Koupaei S.K."/>
            <person name="Kim N.R."/>
            <person name="Zhang W."/>
            <person name="Traxler M.F."/>
        </authorList>
    </citation>
    <scope>NUCLEOTIDE SEQUENCE [LARGE SCALE GENOMIC DNA]</scope>
    <source>
        <strain evidence="7 8">F3</strain>
    </source>
</reference>
<comment type="similarity">
    <text evidence="1">Belongs to the GcvT family.</text>
</comment>
<keyword evidence="2" id="KW-0560">Oxidoreductase</keyword>
<organism evidence="7 8">
    <name type="scientific">Paraburkholderia kirstenboschensis</name>
    <dbReference type="NCBI Taxonomy" id="1245436"/>
    <lineage>
        <taxon>Bacteria</taxon>
        <taxon>Pseudomonadati</taxon>
        <taxon>Pseudomonadota</taxon>
        <taxon>Betaproteobacteria</taxon>
        <taxon>Burkholderiales</taxon>
        <taxon>Burkholderiaceae</taxon>
        <taxon>Paraburkholderia</taxon>
    </lineage>
</organism>
<dbReference type="RefSeq" id="WP_317019555.1">
    <property type="nucleotide sequence ID" value="NZ_CP136512.1"/>
</dbReference>
<dbReference type="SUPFAM" id="SSF51905">
    <property type="entry name" value="FAD/NAD(P)-binding domain"/>
    <property type="match status" value="1"/>
</dbReference>
<feature type="domain" description="GCVT N-terminal" evidence="4">
    <location>
        <begin position="426"/>
        <end position="703"/>
    </location>
</feature>
<dbReference type="InterPro" id="IPR027266">
    <property type="entry name" value="TrmE/GcvT-like"/>
</dbReference>
<dbReference type="Gene3D" id="3.30.9.10">
    <property type="entry name" value="D-Amino Acid Oxidase, subunit A, domain 2"/>
    <property type="match status" value="1"/>
</dbReference>
<dbReference type="Gene3D" id="3.30.1360.120">
    <property type="entry name" value="Probable tRNA modification gtpase trme, domain 1"/>
    <property type="match status" value="1"/>
</dbReference>
<dbReference type="InterPro" id="IPR028896">
    <property type="entry name" value="GcvT/YgfZ/DmdA"/>
</dbReference>
<evidence type="ECO:0000313" key="7">
    <source>
        <dbReference type="EMBL" id="WOD16968.1"/>
    </source>
</evidence>
<feature type="domain" description="FAD dependent oxidoreductase" evidence="3">
    <location>
        <begin position="11"/>
        <end position="366"/>
    </location>
</feature>
<dbReference type="SUPFAM" id="SSF101790">
    <property type="entry name" value="Aminomethyltransferase beta-barrel domain"/>
    <property type="match status" value="1"/>
</dbReference>
<dbReference type="SUPFAM" id="SSF103025">
    <property type="entry name" value="Folate-binding domain"/>
    <property type="match status" value="1"/>
</dbReference>
<dbReference type="Proteomes" id="UP001302652">
    <property type="component" value="Chromosome 2"/>
</dbReference>
<name>A0ABZ0EIB4_9BURK</name>
<dbReference type="InterPro" id="IPR032503">
    <property type="entry name" value="FAO_M"/>
</dbReference>
<gene>
    <name evidence="7" type="ORF">RW095_14005</name>
</gene>
<dbReference type="PANTHER" id="PTHR43757:SF15">
    <property type="entry name" value="PYRUVATE DEHYDROGENASE PHOSPHATASE REGULATORY SUBUNIT, MITOCHONDRIAL-LIKE"/>
    <property type="match status" value="1"/>
</dbReference>
<evidence type="ECO:0000259" key="6">
    <source>
        <dbReference type="Pfam" id="PF16350"/>
    </source>
</evidence>
<dbReference type="SUPFAM" id="SSF54373">
    <property type="entry name" value="FAD-linked reductases, C-terminal domain"/>
    <property type="match status" value="1"/>
</dbReference>
<dbReference type="EMBL" id="CP136512">
    <property type="protein sequence ID" value="WOD16968.1"/>
    <property type="molecule type" value="Genomic_DNA"/>
</dbReference>
<dbReference type="Pfam" id="PF16350">
    <property type="entry name" value="FAO_M"/>
    <property type="match status" value="1"/>
</dbReference>
<evidence type="ECO:0000256" key="1">
    <source>
        <dbReference type="ARBA" id="ARBA00008609"/>
    </source>
</evidence>
<dbReference type="InterPro" id="IPR006222">
    <property type="entry name" value="GCVT_N"/>
</dbReference>
<dbReference type="InterPro" id="IPR006076">
    <property type="entry name" value="FAD-dep_OxRdtase"/>
</dbReference>
<protein>
    <submittedName>
        <fullName evidence="7">FAD-dependent oxidoreductase</fullName>
    </submittedName>
</protein>
<dbReference type="InterPro" id="IPR013977">
    <property type="entry name" value="GcvT_C"/>
</dbReference>
<dbReference type="Gene3D" id="3.30.70.1400">
    <property type="entry name" value="Aminomethyltransferase beta-barrel domains"/>
    <property type="match status" value="1"/>
</dbReference>
<feature type="domain" description="FAD dependent oxidoreductase central" evidence="6">
    <location>
        <begin position="371"/>
        <end position="424"/>
    </location>
</feature>